<feature type="binding site" evidence="6">
    <location>
        <position position="104"/>
    </location>
    <ligand>
        <name>ATP</name>
        <dbReference type="ChEBI" id="CHEBI:30616"/>
    </ligand>
</feature>
<feature type="active site" description="Pros-phosphohistidine intermediate" evidence="6">
    <location>
        <position position="117"/>
    </location>
</feature>
<evidence type="ECO:0000256" key="4">
    <source>
        <dbReference type="ARBA" id="ARBA00022679"/>
    </source>
</evidence>
<dbReference type="Gene3D" id="3.30.70.141">
    <property type="entry name" value="Nucleoside diphosphate kinase-like domain"/>
    <property type="match status" value="1"/>
</dbReference>
<dbReference type="EMBL" id="CATOUU010000444">
    <property type="protein sequence ID" value="CAI9929920.1"/>
    <property type="molecule type" value="Genomic_DNA"/>
</dbReference>
<dbReference type="FunFam" id="3.30.70.141:FF:000002">
    <property type="entry name" value="Nucleoside diphosphate kinase"/>
    <property type="match status" value="1"/>
</dbReference>
<reference evidence="12 15" key="2">
    <citation type="submission" date="2024-07" db="EMBL/GenBank/DDBJ databases">
        <authorList>
            <person name="Akdeniz Z."/>
        </authorList>
    </citation>
    <scope>NUCLEOTIDE SEQUENCE [LARGE SCALE GENOMIC DNA]</scope>
</reference>
<feature type="binding site" evidence="6">
    <location>
        <position position="11"/>
    </location>
    <ligand>
        <name>ATP</name>
        <dbReference type="ChEBI" id="CHEBI:30616"/>
    </ligand>
</feature>
<comment type="caution">
    <text evidence="10">The sequence shown here is derived from an EMBL/GenBank/DDBJ whole genome shotgun (WGS) entry which is preliminary data.</text>
</comment>
<keyword evidence="4" id="KW-0808">Transferase</keyword>
<feature type="binding site" evidence="6">
    <location>
        <position position="87"/>
    </location>
    <ligand>
        <name>ATP</name>
        <dbReference type="ChEBI" id="CHEBI:30616"/>
    </ligand>
</feature>
<evidence type="ECO:0000313" key="13">
    <source>
        <dbReference type="EMBL" id="CAL6015620.1"/>
    </source>
</evidence>
<reference evidence="10" key="1">
    <citation type="submission" date="2023-06" db="EMBL/GenBank/DDBJ databases">
        <authorList>
            <person name="Kurt Z."/>
        </authorList>
    </citation>
    <scope>NUCLEOTIDE SEQUENCE</scope>
</reference>
<comment type="cofactor">
    <cofactor evidence="1">
        <name>Mg(2+)</name>
        <dbReference type="ChEBI" id="CHEBI:18420"/>
    </cofactor>
</comment>
<evidence type="ECO:0000256" key="3">
    <source>
        <dbReference type="ARBA" id="ARBA00012966"/>
    </source>
</evidence>
<dbReference type="CDD" id="cd04413">
    <property type="entry name" value="NDPk_I"/>
    <property type="match status" value="1"/>
</dbReference>
<dbReference type="Pfam" id="PF00334">
    <property type="entry name" value="NDK"/>
    <property type="match status" value="1"/>
</dbReference>
<dbReference type="GO" id="GO:0006228">
    <property type="term" value="P:UTP biosynthetic process"/>
    <property type="evidence" value="ECO:0007669"/>
    <property type="project" value="InterPro"/>
</dbReference>
<accession>A0AA86TV12</accession>
<dbReference type="InterPro" id="IPR001564">
    <property type="entry name" value="Nucleoside_diP_kinase"/>
</dbReference>
<dbReference type="PRINTS" id="PR01243">
    <property type="entry name" value="NUCDPKINASE"/>
</dbReference>
<dbReference type="EMBL" id="CAXDID020000074">
    <property type="protein sequence ID" value="CAL6015620.1"/>
    <property type="molecule type" value="Genomic_DNA"/>
</dbReference>
<dbReference type="AlphaFoldDB" id="A0AA86TV12"/>
<evidence type="ECO:0000256" key="1">
    <source>
        <dbReference type="ARBA" id="ARBA00001946"/>
    </source>
</evidence>
<evidence type="ECO:0000256" key="2">
    <source>
        <dbReference type="ARBA" id="ARBA00008142"/>
    </source>
</evidence>
<dbReference type="EMBL" id="CAXDID020000006">
    <property type="protein sequence ID" value="CAL5976038.1"/>
    <property type="molecule type" value="Genomic_DNA"/>
</dbReference>
<organism evidence="10">
    <name type="scientific">Hexamita inflata</name>
    <dbReference type="NCBI Taxonomy" id="28002"/>
    <lineage>
        <taxon>Eukaryota</taxon>
        <taxon>Metamonada</taxon>
        <taxon>Diplomonadida</taxon>
        <taxon>Hexamitidae</taxon>
        <taxon>Hexamitinae</taxon>
        <taxon>Hexamita</taxon>
    </lineage>
</organism>
<dbReference type="NCBIfam" id="NF001908">
    <property type="entry name" value="PRK00668.1"/>
    <property type="match status" value="1"/>
</dbReference>
<evidence type="ECO:0000313" key="15">
    <source>
        <dbReference type="Proteomes" id="UP001642409"/>
    </source>
</evidence>
<evidence type="ECO:0000256" key="6">
    <source>
        <dbReference type="PROSITE-ProRule" id="PRU00706"/>
    </source>
</evidence>
<feature type="binding site" evidence="6">
    <location>
        <position position="114"/>
    </location>
    <ligand>
        <name>ATP</name>
        <dbReference type="ChEBI" id="CHEBI:30616"/>
    </ligand>
</feature>
<evidence type="ECO:0000313" key="9">
    <source>
        <dbReference type="EMBL" id="CAI9928174.1"/>
    </source>
</evidence>
<dbReference type="EMBL" id="CATOUU010000730">
    <property type="protein sequence ID" value="CAI9944740.1"/>
    <property type="molecule type" value="Genomic_DNA"/>
</dbReference>
<dbReference type="EC" id="2.7.4.6" evidence="3"/>
<dbReference type="GO" id="GO:0006183">
    <property type="term" value="P:GTP biosynthetic process"/>
    <property type="evidence" value="ECO:0007669"/>
    <property type="project" value="InterPro"/>
</dbReference>
<evidence type="ECO:0000256" key="7">
    <source>
        <dbReference type="RuleBase" id="RU004011"/>
    </source>
</evidence>
<dbReference type="HAMAP" id="MF_00451">
    <property type="entry name" value="NDP_kinase"/>
    <property type="match status" value="1"/>
</dbReference>
<gene>
    <name evidence="9" type="ORF">HINF_LOCUS15819</name>
    <name evidence="10" type="ORF">HINF_LOCUS17565</name>
    <name evidence="13" type="ORF">HINF_LOCUS25008</name>
    <name evidence="11" type="ORF">HINF_LOCUS32385</name>
    <name evidence="12" type="ORF">HINF_LOCUS3632</name>
    <name evidence="14" type="ORF">HINF_LOCUS49578</name>
</gene>
<proteinExistence type="inferred from homology"/>
<dbReference type="GO" id="GO:0004550">
    <property type="term" value="F:nucleoside diphosphate kinase activity"/>
    <property type="evidence" value="ECO:0007669"/>
    <property type="project" value="UniProtKB-EC"/>
</dbReference>
<dbReference type="SUPFAM" id="SSF54919">
    <property type="entry name" value="Nucleoside diphosphate kinase, NDK"/>
    <property type="match status" value="1"/>
</dbReference>
<evidence type="ECO:0000313" key="12">
    <source>
        <dbReference type="EMBL" id="CAL5976038.1"/>
    </source>
</evidence>
<dbReference type="SMART" id="SM00562">
    <property type="entry name" value="NDK"/>
    <property type="match status" value="1"/>
</dbReference>
<dbReference type="InterPro" id="IPR036850">
    <property type="entry name" value="NDK-like_dom_sf"/>
</dbReference>
<dbReference type="InterPro" id="IPR034907">
    <property type="entry name" value="NDK-like_dom"/>
</dbReference>
<comment type="similarity">
    <text evidence="2 6 7">Belongs to the NDK family.</text>
</comment>
<dbReference type="PROSITE" id="PS51374">
    <property type="entry name" value="NDPK_LIKE"/>
    <property type="match status" value="1"/>
</dbReference>
<evidence type="ECO:0000256" key="5">
    <source>
        <dbReference type="ARBA" id="ARBA00022777"/>
    </source>
</evidence>
<dbReference type="Proteomes" id="UP001642409">
    <property type="component" value="Unassembled WGS sequence"/>
</dbReference>
<feature type="domain" description="Nucleoside diphosphate kinase-like" evidence="8">
    <location>
        <begin position="3"/>
        <end position="140"/>
    </location>
</feature>
<keyword evidence="15" id="KW-1185">Reference proteome</keyword>
<keyword evidence="5 10" id="KW-0418">Kinase</keyword>
<evidence type="ECO:0000313" key="11">
    <source>
        <dbReference type="EMBL" id="CAI9944740.1"/>
    </source>
</evidence>
<dbReference type="GO" id="GO:0006241">
    <property type="term" value="P:CTP biosynthetic process"/>
    <property type="evidence" value="ECO:0007669"/>
    <property type="project" value="InterPro"/>
</dbReference>
<feature type="binding site" evidence="6">
    <location>
        <position position="93"/>
    </location>
    <ligand>
        <name>ATP</name>
        <dbReference type="ChEBI" id="CHEBI:30616"/>
    </ligand>
</feature>
<evidence type="ECO:0000313" key="14">
    <source>
        <dbReference type="EMBL" id="CAL6061166.1"/>
    </source>
</evidence>
<sequence length="151" mass="17092">MQRQRTFLMVKPDAVQRGLVGEIICRFEKRGFKMLALKFFTPTRALAEAHYAEHKERPFFGGLCDFLSSGPVCAMVWEGNNVISIARTMMGVTKPELSAPGTIRGDFGIDVGRNVIHGSAVPEDAVREIALWFKPEEVCEWTRTMDKHIYE</sequence>
<name>A0AA86TV12_9EUKA</name>
<feature type="binding site" evidence="6">
    <location>
        <position position="59"/>
    </location>
    <ligand>
        <name>ATP</name>
        <dbReference type="ChEBI" id="CHEBI:30616"/>
    </ligand>
</feature>
<evidence type="ECO:0000259" key="8">
    <source>
        <dbReference type="SMART" id="SM00562"/>
    </source>
</evidence>
<dbReference type="EMBL" id="CATOUU010000386">
    <property type="protein sequence ID" value="CAI9928174.1"/>
    <property type="molecule type" value="Genomic_DNA"/>
</dbReference>
<dbReference type="EMBL" id="CAXDID020000233">
    <property type="protein sequence ID" value="CAL6061166.1"/>
    <property type="molecule type" value="Genomic_DNA"/>
</dbReference>
<dbReference type="PANTHER" id="PTHR11349">
    <property type="entry name" value="NUCLEOSIDE DIPHOSPHATE KINASE"/>
    <property type="match status" value="1"/>
</dbReference>
<evidence type="ECO:0000313" key="10">
    <source>
        <dbReference type="EMBL" id="CAI9929920.1"/>
    </source>
</evidence>
<protein>
    <recommendedName>
        <fullName evidence="3">nucleoside-diphosphate kinase</fullName>
        <ecNumber evidence="3">2.7.4.6</ecNumber>
    </recommendedName>
</protein>